<dbReference type="Gramene" id="KOM48787">
    <property type="protein sequence ID" value="KOM48787"/>
    <property type="gene ID" value="LR48_Vigan07g249100"/>
</dbReference>
<evidence type="ECO:0000313" key="3">
    <source>
        <dbReference type="Proteomes" id="UP000053144"/>
    </source>
</evidence>
<evidence type="ECO:0000313" key="2">
    <source>
        <dbReference type="EMBL" id="KOM48787.1"/>
    </source>
</evidence>
<gene>
    <name evidence="2" type="ORF">LR48_Vigan07g249100</name>
</gene>
<feature type="compositionally biased region" description="Basic and acidic residues" evidence="1">
    <location>
        <begin position="31"/>
        <end position="45"/>
    </location>
</feature>
<evidence type="ECO:0008006" key="4">
    <source>
        <dbReference type="Google" id="ProtNLM"/>
    </source>
</evidence>
<name>A0A0L9V1N8_PHAAN</name>
<proteinExistence type="predicted"/>
<feature type="region of interest" description="Disordered" evidence="1">
    <location>
        <begin position="1"/>
        <end position="45"/>
    </location>
</feature>
<accession>A0A0L9V1N8</accession>
<protein>
    <recommendedName>
        <fullName evidence="4">Aminotransferase-like plant mobile domain-containing protein</fullName>
    </recommendedName>
</protein>
<organism evidence="2 3">
    <name type="scientific">Phaseolus angularis</name>
    <name type="common">Azuki bean</name>
    <name type="synonym">Vigna angularis</name>
    <dbReference type="NCBI Taxonomy" id="3914"/>
    <lineage>
        <taxon>Eukaryota</taxon>
        <taxon>Viridiplantae</taxon>
        <taxon>Streptophyta</taxon>
        <taxon>Embryophyta</taxon>
        <taxon>Tracheophyta</taxon>
        <taxon>Spermatophyta</taxon>
        <taxon>Magnoliopsida</taxon>
        <taxon>eudicotyledons</taxon>
        <taxon>Gunneridae</taxon>
        <taxon>Pentapetalae</taxon>
        <taxon>rosids</taxon>
        <taxon>fabids</taxon>
        <taxon>Fabales</taxon>
        <taxon>Fabaceae</taxon>
        <taxon>Papilionoideae</taxon>
        <taxon>50 kb inversion clade</taxon>
        <taxon>NPAAA clade</taxon>
        <taxon>indigoferoid/millettioid clade</taxon>
        <taxon>Phaseoleae</taxon>
        <taxon>Vigna</taxon>
    </lineage>
</organism>
<reference evidence="3" key="1">
    <citation type="journal article" date="2015" name="Proc. Natl. Acad. Sci. U.S.A.">
        <title>Genome sequencing of adzuki bean (Vigna angularis) provides insight into high starch and low fat accumulation and domestication.</title>
        <authorList>
            <person name="Yang K."/>
            <person name="Tian Z."/>
            <person name="Chen C."/>
            <person name="Luo L."/>
            <person name="Zhao B."/>
            <person name="Wang Z."/>
            <person name="Yu L."/>
            <person name="Li Y."/>
            <person name="Sun Y."/>
            <person name="Li W."/>
            <person name="Chen Y."/>
            <person name="Li Y."/>
            <person name="Zhang Y."/>
            <person name="Ai D."/>
            <person name="Zhao J."/>
            <person name="Shang C."/>
            <person name="Ma Y."/>
            <person name="Wu B."/>
            <person name="Wang M."/>
            <person name="Gao L."/>
            <person name="Sun D."/>
            <person name="Zhang P."/>
            <person name="Guo F."/>
            <person name="Wang W."/>
            <person name="Li Y."/>
            <person name="Wang J."/>
            <person name="Varshney R.K."/>
            <person name="Wang J."/>
            <person name="Ling H.Q."/>
            <person name="Wan P."/>
        </authorList>
    </citation>
    <scope>NUCLEOTIDE SEQUENCE</scope>
    <source>
        <strain evidence="3">cv. Jingnong 6</strain>
    </source>
</reference>
<dbReference type="AlphaFoldDB" id="A0A0L9V1N8"/>
<dbReference type="EMBL" id="CM003377">
    <property type="protein sequence ID" value="KOM48787.1"/>
    <property type="molecule type" value="Genomic_DNA"/>
</dbReference>
<dbReference type="Proteomes" id="UP000053144">
    <property type="component" value="Chromosome 7"/>
</dbReference>
<sequence length="220" mass="25933">MARTRGVSTYRDKSSTRGETRRRPTTSARRGRTEEVDVDVHEEHDVTKEQAKAKMTLARGPKVRLSWLRDVYHECYWIYEQFHGMGRRHVMPTYDENNPCMARWVKGNRAWSLLEDMSYLGGMAYDRVILCLYESHRGTRPFMVIYMYSRWIRLGEMLHQHFPKRVLRQFDFEQLIPRSPQTITEANTITIDGTRLCYVDHVITHVVPTSSPSACVARYL</sequence>
<evidence type="ECO:0000256" key="1">
    <source>
        <dbReference type="SAM" id="MobiDB-lite"/>
    </source>
</evidence>
<feature type="compositionally biased region" description="Basic and acidic residues" evidence="1">
    <location>
        <begin position="10"/>
        <end position="22"/>
    </location>
</feature>